<dbReference type="InterPro" id="IPR036390">
    <property type="entry name" value="WH_DNA-bd_sf"/>
</dbReference>
<dbReference type="SUPFAM" id="SSF46785">
    <property type="entry name" value="Winged helix' DNA-binding domain"/>
    <property type="match status" value="1"/>
</dbReference>
<evidence type="ECO:0000313" key="5">
    <source>
        <dbReference type="EMBL" id="CUH83298.1"/>
    </source>
</evidence>
<dbReference type="Gene3D" id="1.10.10.10">
    <property type="entry name" value="Winged helix-like DNA-binding domain superfamily/Winged helix DNA-binding domain"/>
    <property type="match status" value="1"/>
</dbReference>
<dbReference type="PROSITE" id="PS50949">
    <property type="entry name" value="HTH_GNTR"/>
    <property type="match status" value="1"/>
</dbReference>
<dbReference type="GO" id="GO:0003677">
    <property type="term" value="F:DNA binding"/>
    <property type="evidence" value="ECO:0007669"/>
    <property type="project" value="UniProtKB-KW"/>
</dbReference>
<keyword evidence="1" id="KW-0805">Transcription regulation</keyword>
<dbReference type="SMART" id="SM00345">
    <property type="entry name" value="HTH_GNTR"/>
    <property type="match status" value="1"/>
</dbReference>
<evidence type="ECO:0000313" key="6">
    <source>
        <dbReference type="Proteomes" id="UP000051681"/>
    </source>
</evidence>
<accession>A0A0P1GM87</accession>
<name>A0A0P1GM87_9RHOB</name>
<sequence>MKTDFRELKVEMRQRIMAGVWPLGTMLPNEVDLAEEFDCARATVNRAMRELAEEGLVDRKRKAGTRVRKVPRRQVSFGVPLVRAEIENSGARYRYALLRSEVSVVPDWLRAKMNLPEGVNVRRVQAMHYADGLPYQYEDRWLNLEYLSEAEGASFADTPASEWLVSQAPFSDVEMSLSAQTADVDVARLLECDTGAALFRVERCVWQQGRPITFARLLYHQGFNLTTRY</sequence>
<dbReference type="Pfam" id="PF00392">
    <property type="entry name" value="GntR"/>
    <property type="match status" value="1"/>
</dbReference>
<reference evidence="5 6" key="1">
    <citation type="submission" date="2015-09" db="EMBL/GenBank/DDBJ databases">
        <authorList>
            <consortium name="Swine Surveillance"/>
        </authorList>
    </citation>
    <scope>NUCLEOTIDE SEQUENCE [LARGE SCALE GENOMIC DNA]</scope>
    <source>
        <strain evidence="5 6">CECT 8383</strain>
    </source>
</reference>
<dbReference type="InterPro" id="IPR028978">
    <property type="entry name" value="Chorismate_lyase_/UTRA_dom_sf"/>
</dbReference>
<keyword evidence="3" id="KW-0804">Transcription</keyword>
<protein>
    <submittedName>
        <fullName evidence="5">Putative HTH-type transcriptional regulator YurK</fullName>
    </submittedName>
</protein>
<keyword evidence="6" id="KW-1185">Reference proteome</keyword>
<evidence type="ECO:0000256" key="3">
    <source>
        <dbReference type="ARBA" id="ARBA00023163"/>
    </source>
</evidence>
<dbReference type="CDD" id="cd07377">
    <property type="entry name" value="WHTH_GntR"/>
    <property type="match status" value="1"/>
</dbReference>
<keyword evidence="2" id="KW-0238">DNA-binding</keyword>
<dbReference type="GO" id="GO:0003700">
    <property type="term" value="F:DNA-binding transcription factor activity"/>
    <property type="evidence" value="ECO:0007669"/>
    <property type="project" value="InterPro"/>
</dbReference>
<dbReference type="InterPro" id="IPR011663">
    <property type="entry name" value="UTRA"/>
</dbReference>
<dbReference type="PANTHER" id="PTHR44846:SF16">
    <property type="entry name" value="TRANSCRIPTIONAL REGULATOR PHNF-RELATED"/>
    <property type="match status" value="1"/>
</dbReference>
<dbReference type="OrthoDB" id="9808698at2"/>
<organism evidence="5 6">
    <name type="scientific">Thalassovita mediterranea</name>
    <dbReference type="NCBI Taxonomy" id="340021"/>
    <lineage>
        <taxon>Bacteria</taxon>
        <taxon>Pseudomonadati</taxon>
        <taxon>Pseudomonadota</taxon>
        <taxon>Alphaproteobacteria</taxon>
        <taxon>Rhodobacterales</taxon>
        <taxon>Roseobacteraceae</taxon>
        <taxon>Thalassovita</taxon>
    </lineage>
</organism>
<proteinExistence type="predicted"/>
<dbReference type="Gene3D" id="3.40.1410.10">
    <property type="entry name" value="Chorismate lyase-like"/>
    <property type="match status" value="1"/>
</dbReference>
<dbReference type="SMART" id="SM00866">
    <property type="entry name" value="UTRA"/>
    <property type="match status" value="1"/>
</dbReference>
<dbReference type="InterPro" id="IPR050679">
    <property type="entry name" value="Bact_HTH_transcr_reg"/>
</dbReference>
<dbReference type="STRING" id="340021.TM5383_00483"/>
<dbReference type="AlphaFoldDB" id="A0A0P1GM87"/>
<evidence type="ECO:0000256" key="2">
    <source>
        <dbReference type="ARBA" id="ARBA00023125"/>
    </source>
</evidence>
<evidence type="ECO:0000259" key="4">
    <source>
        <dbReference type="PROSITE" id="PS50949"/>
    </source>
</evidence>
<feature type="domain" description="HTH gntR-type" evidence="4">
    <location>
        <begin position="2"/>
        <end position="70"/>
    </location>
</feature>
<dbReference type="InterPro" id="IPR036388">
    <property type="entry name" value="WH-like_DNA-bd_sf"/>
</dbReference>
<dbReference type="SUPFAM" id="SSF64288">
    <property type="entry name" value="Chorismate lyase-like"/>
    <property type="match status" value="1"/>
</dbReference>
<dbReference type="PRINTS" id="PR00035">
    <property type="entry name" value="HTHGNTR"/>
</dbReference>
<dbReference type="InterPro" id="IPR000524">
    <property type="entry name" value="Tscrpt_reg_HTH_GntR"/>
</dbReference>
<gene>
    <name evidence="5" type="primary">yurK</name>
    <name evidence="5" type="ORF">TM5383_00483</name>
</gene>
<dbReference type="Proteomes" id="UP000051681">
    <property type="component" value="Unassembled WGS sequence"/>
</dbReference>
<dbReference type="EMBL" id="CYSF01000003">
    <property type="protein sequence ID" value="CUH83298.1"/>
    <property type="molecule type" value="Genomic_DNA"/>
</dbReference>
<evidence type="ECO:0000256" key="1">
    <source>
        <dbReference type="ARBA" id="ARBA00023015"/>
    </source>
</evidence>
<dbReference type="PANTHER" id="PTHR44846">
    <property type="entry name" value="MANNOSYL-D-GLYCERATE TRANSPORT/METABOLISM SYSTEM REPRESSOR MNGR-RELATED"/>
    <property type="match status" value="1"/>
</dbReference>
<dbReference type="Pfam" id="PF07702">
    <property type="entry name" value="UTRA"/>
    <property type="match status" value="1"/>
</dbReference>
<dbReference type="RefSeq" id="WP_058317460.1">
    <property type="nucleotide sequence ID" value="NZ_CYSF01000003.1"/>
</dbReference>